<name>A0A8J2QRD5_9NEOP</name>
<keyword evidence="8" id="KW-0175">Coiled coil</keyword>
<feature type="compositionally biased region" description="Low complexity" evidence="9">
    <location>
        <begin position="1"/>
        <end position="10"/>
    </location>
</feature>
<feature type="compositionally biased region" description="Low complexity" evidence="9">
    <location>
        <begin position="126"/>
        <end position="135"/>
    </location>
</feature>
<evidence type="ECO:0000256" key="2">
    <source>
        <dbReference type="ARBA" id="ARBA00022473"/>
    </source>
</evidence>
<accession>A0A8J2QRD5</accession>
<dbReference type="CDD" id="cd00086">
    <property type="entry name" value="homeodomain"/>
    <property type="match status" value="1"/>
</dbReference>
<keyword evidence="3 6" id="KW-0238">DNA-binding</keyword>
<sequence length="300" mass="33564">MMEESMSGNSSEDDISVGRPSPAPSRSPSPHDYFRPLKRLKMASEPVEERRGEGVKSFSILDILSHSPRTPPRIVRPWDASGFERLQRLQRLAGAALLDGERWRLAALGLLRPRDMQAECCDSASERSSSASDCCSEPRRPQASNAPHTPLDALFHMTSKTFEANNADNGDGQSNHLNLFNSRPQPKKKRKSRTAFTNHQIFELEKRFLYQKYLSPADRDEIASSLGLSNAQVITWFQNRRAKLKRDMEELKKDVESAKVLSAHKSFLENVTDLGILKKKAMSIGASEEAATNLVVNASK</sequence>
<comment type="subcellular location">
    <subcellularLocation>
        <location evidence="1 6 7">Nucleus</location>
    </subcellularLocation>
</comment>
<dbReference type="PANTHER" id="PTHR24336">
    <property type="entry name" value="TRANSCRIPTION FACTOR LBX"/>
    <property type="match status" value="1"/>
</dbReference>
<dbReference type="GO" id="GO:0000981">
    <property type="term" value="F:DNA-binding transcription factor activity, RNA polymerase II-specific"/>
    <property type="evidence" value="ECO:0007669"/>
    <property type="project" value="InterPro"/>
</dbReference>
<evidence type="ECO:0000256" key="5">
    <source>
        <dbReference type="ARBA" id="ARBA00023242"/>
    </source>
</evidence>
<keyword evidence="5 6" id="KW-0539">Nucleus</keyword>
<evidence type="ECO:0000256" key="7">
    <source>
        <dbReference type="RuleBase" id="RU000682"/>
    </source>
</evidence>
<evidence type="ECO:0000313" key="11">
    <source>
        <dbReference type="EMBL" id="CAG9569244.1"/>
    </source>
</evidence>
<feature type="DNA-binding region" description="Homeobox" evidence="6">
    <location>
        <begin position="189"/>
        <end position="248"/>
    </location>
</feature>
<dbReference type="SUPFAM" id="SSF46689">
    <property type="entry name" value="Homeodomain-like"/>
    <property type="match status" value="1"/>
</dbReference>
<dbReference type="FunFam" id="1.10.10.60:FF:000098">
    <property type="entry name" value="Transcription factor LBX1"/>
    <property type="match status" value="1"/>
</dbReference>
<feature type="compositionally biased region" description="Polar residues" evidence="9">
    <location>
        <begin position="163"/>
        <end position="181"/>
    </location>
</feature>
<evidence type="ECO:0000313" key="12">
    <source>
        <dbReference type="Proteomes" id="UP000789524"/>
    </source>
</evidence>
<feature type="region of interest" description="Disordered" evidence="9">
    <location>
        <begin position="1"/>
        <end position="52"/>
    </location>
</feature>
<dbReference type="PROSITE" id="PS50071">
    <property type="entry name" value="HOMEOBOX_2"/>
    <property type="match status" value="1"/>
</dbReference>
<dbReference type="SMART" id="SM00389">
    <property type="entry name" value="HOX"/>
    <property type="match status" value="1"/>
</dbReference>
<evidence type="ECO:0000259" key="10">
    <source>
        <dbReference type="PROSITE" id="PS50071"/>
    </source>
</evidence>
<dbReference type="AlphaFoldDB" id="A0A8J2QRD5"/>
<evidence type="ECO:0000256" key="8">
    <source>
        <dbReference type="SAM" id="Coils"/>
    </source>
</evidence>
<dbReference type="PANTHER" id="PTHR24336:SF8">
    <property type="entry name" value="LADYBIRD EARLY-RELATED"/>
    <property type="match status" value="1"/>
</dbReference>
<dbReference type="InterPro" id="IPR001356">
    <property type="entry name" value="HD"/>
</dbReference>
<dbReference type="GO" id="GO:1990837">
    <property type="term" value="F:sequence-specific double-stranded DNA binding"/>
    <property type="evidence" value="ECO:0007669"/>
    <property type="project" value="TreeGrafter"/>
</dbReference>
<comment type="caution">
    <text evidence="11">The sequence shown here is derived from an EMBL/GenBank/DDBJ whole genome shotgun (WGS) entry which is preliminary data.</text>
</comment>
<dbReference type="EMBL" id="CAKASE010000062">
    <property type="protein sequence ID" value="CAG9569244.1"/>
    <property type="molecule type" value="Genomic_DNA"/>
</dbReference>
<evidence type="ECO:0000256" key="9">
    <source>
        <dbReference type="SAM" id="MobiDB-lite"/>
    </source>
</evidence>
<evidence type="ECO:0000256" key="3">
    <source>
        <dbReference type="ARBA" id="ARBA00023125"/>
    </source>
</evidence>
<keyword evidence="12" id="KW-1185">Reference proteome</keyword>
<dbReference type="InterPro" id="IPR017970">
    <property type="entry name" value="Homeobox_CS"/>
</dbReference>
<dbReference type="GO" id="GO:0005634">
    <property type="term" value="C:nucleus"/>
    <property type="evidence" value="ECO:0007669"/>
    <property type="project" value="UniProtKB-SubCell"/>
</dbReference>
<evidence type="ECO:0000256" key="6">
    <source>
        <dbReference type="PROSITE-ProRule" id="PRU00108"/>
    </source>
</evidence>
<protein>
    <submittedName>
        <fullName evidence="11">(African queen) hypothetical protein</fullName>
    </submittedName>
</protein>
<dbReference type="PROSITE" id="PS00027">
    <property type="entry name" value="HOMEOBOX_1"/>
    <property type="match status" value="1"/>
</dbReference>
<feature type="domain" description="Homeobox" evidence="10">
    <location>
        <begin position="187"/>
        <end position="247"/>
    </location>
</feature>
<proteinExistence type="predicted"/>
<keyword evidence="2" id="KW-0217">Developmental protein</keyword>
<gene>
    <name evidence="11" type="ORF">DCHRY22_LOCUS8789</name>
</gene>
<dbReference type="Pfam" id="PF00046">
    <property type="entry name" value="Homeodomain"/>
    <property type="match status" value="1"/>
</dbReference>
<dbReference type="Proteomes" id="UP000789524">
    <property type="component" value="Unassembled WGS sequence"/>
</dbReference>
<dbReference type="PRINTS" id="PR00031">
    <property type="entry name" value="HTHREPRESSR"/>
</dbReference>
<dbReference type="InterPro" id="IPR009057">
    <property type="entry name" value="Homeodomain-like_sf"/>
</dbReference>
<dbReference type="OrthoDB" id="6159439at2759"/>
<evidence type="ECO:0000256" key="4">
    <source>
        <dbReference type="ARBA" id="ARBA00023155"/>
    </source>
</evidence>
<keyword evidence="4 6" id="KW-0371">Homeobox</keyword>
<dbReference type="InterPro" id="IPR051892">
    <property type="entry name" value="LBX_TF"/>
</dbReference>
<dbReference type="InterPro" id="IPR000047">
    <property type="entry name" value="HTH_motif"/>
</dbReference>
<feature type="coiled-coil region" evidence="8">
    <location>
        <begin position="234"/>
        <end position="261"/>
    </location>
</feature>
<organism evidence="11 12">
    <name type="scientific">Danaus chrysippus</name>
    <name type="common">African queen</name>
    <dbReference type="NCBI Taxonomy" id="151541"/>
    <lineage>
        <taxon>Eukaryota</taxon>
        <taxon>Metazoa</taxon>
        <taxon>Ecdysozoa</taxon>
        <taxon>Arthropoda</taxon>
        <taxon>Hexapoda</taxon>
        <taxon>Insecta</taxon>
        <taxon>Pterygota</taxon>
        <taxon>Neoptera</taxon>
        <taxon>Endopterygota</taxon>
        <taxon>Lepidoptera</taxon>
        <taxon>Glossata</taxon>
        <taxon>Ditrysia</taxon>
        <taxon>Papilionoidea</taxon>
        <taxon>Nymphalidae</taxon>
        <taxon>Danainae</taxon>
        <taxon>Danaini</taxon>
        <taxon>Danaina</taxon>
        <taxon>Danaus</taxon>
        <taxon>Anosia</taxon>
    </lineage>
</organism>
<feature type="region of interest" description="Disordered" evidence="9">
    <location>
        <begin position="126"/>
        <end position="148"/>
    </location>
</feature>
<feature type="region of interest" description="Disordered" evidence="9">
    <location>
        <begin position="163"/>
        <end position="194"/>
    </location>
</feature>
<reference evidence="11" key="1">
    <citation type="submission" date="2021-09" db="EMBL/GenBank/DDBJ databases">
        <authorList>
            <person name="Martin H S."/>
        </authorList>
    </citation>
    <scope>NUCLEOTIDE SEQUENCE</scope>
</reference>
<evidence type="ECO:0000256" key="1">
    <source>
        <dbReference type="ARBA" id="ARBA00004123"/>
    </source>
</evidence>
<dbReference type="Gene3D" id="1.10.10.60">
    <property type="entry name" value="Homeodomain-like"/>
    <property type="match status" value="1"/>
</dbReference>